<organism evidence="1 2">
    <name type="scientific">Methanospirillum purgamenti</name>
    <dbReference type="NCBI Taxonomy" id="2834276"/>
    <lineage>
        <taxon>Archaea</taxon>
        <taxon>Methanobacteriati</taxon>
        <taxon>Methanobacteriota</taxon>
        <taxon>Stenosarchaea group</taxon>
        <taxon>Methanomicrobia</taxon>
        <taxon>Methanomicrobiales</taxon>
        <taxon>Methanospirillaceae</taxon>
        <taxon>Methanospirillum</taxon>
    </lineage>
</organism>
<dbReference type="AlphaFoldDB" id="A0A8E7AZ06"/>
<keyword evidence="2" id="KW-1185">Reference proteome</keyword>
<protein>
    <submittedName>
        <fullName evidence="1">Uncharacterized protein</fullName>
    </submittedName>
</protein>
<evidence type="ECO:0000313" key="1">
    <source>
        <dbReference type="EMBL" id="QVV88046.1"/>
    </source>
</evidence>
<sequence length="184" mass="20325">MIEYLGKGFFGLLILLSIIGIVIGAESPGYTVYVQGEQSTIESTTDGLYEITIQEIIPFSSIKDGDESFLVPIKHLANESYPMNAVLILAGSEIDLTSLIEISNLSIDSELNTITFEAHPLEFYSGELLNPYYDELGDLESAIEKKTDLSALYLEINNQVAENAWSPPFQCCFEGPNGQCYMKC</sequence>
<dbReference type="GeneID" id="65097912"/>
<name>A0A8E7AZ06_9EURY</name>
<proteinExistence type="predicted"/>
<dbReference type="KEGG" id="mrtj:KHC33_11970"/>
<evidence type="ECO:0000313" key="2">
    <source>
        <dbReference type="Proteomes" id="UP000680656"/>
    </source>
</evidence>
<dbReference type="EMBL" id="CP075546">
    <property type="protein sequence ID" value="QVV88046.1"/>
    <property type="molecule type" value="Genomic_DNA"/>
</dbReference>
<dbReference type="Proteomes" id="UP000680656">
    <property type="component" value="Chromosome"/>
</dbReference>
<gene>
    <name evidence="1" type="ORF">KHC33_11970</name>
</gene>
<reference evidence="1 2" key="1">
    <citation type="submission" date="2021-05" db="EMBL/GenBank/DDBJ databases">
        <title>A novel Methanospirillum isolate from a pyrite-forming mixed culture.</title>
        <authorList>
            <person name="Bunk B."/>
            <person name="Sproer C."/>
            <person name="Spring S."/>
            <person name="Pester M."/>
        </authorList>
    </citation>
    <scope>NUCLEOTIDE SEQUENCE [LARGE SCALE GENOMIC DNA]</scope>
    <source>
        <strain evidence="1 2">J.3.6.1-F.2.7.3</strain>
    </source>
</reference>
<accession>A0A8E7AZ06</accession>
<dbReference type="RefSeq" id="WP_214418863.1">
    <property type="nucleotide sequence ID" value="NZ_CP075546.1"/>
</dbReference>